<name>A0A3T1CX88_9VIRU</name>
<evidence type="ECO:0000313" key="2">
    <source>
        <dbReference type="EMBL" id="BBI30409.1"/>
    </source>
</evidence>
<accession>A0A3T1CX88</accession>
<dbReference type="InterPro" id="IPR027417">
    <property type="entry name" value="P-loop_NTPase"/>
</dbReference>
<keyword evidence="3" id="KW-1185">Reference proteome</keyword>
<evidence type="ECO:0000259" key="1">
    <source>
        <dbReference type="Pfam" id="PF13521"/>
    </source>
</evidence>
<dbReference type="Proteomes" id="UP001161669">
    <property type="component" value="Segment"/>
</dbReference>
<reference evidence="3" key="1">
    <citation type="journal article" date="2019" name="J. Virol.">
        <title>Medusavirus, a novel large DNA virus discovered from hot spring water.</title>
        <authorList>
            <person name="Yoshikawa G."/>
            <person name="Blanc-Mathieu R."/>
            <person name="Song C."/>
            <person name="Kayama Y."/>
            <person name="Mochizuki T."/>
            <person name="Murata K."/>
            <person name="Ogata H."/>
            <person name="Takemura M."/>
        </authorList>
    </citation>
    <scope>NUCLEOTIDE SEQUENCE [LARGE SCALE GENOMIC DNA]</scope>
</reference>
<protein>
    <submittedName>
        <fullName evidence="2">AAA domain-containing protein</fullName>
    </submittedName>
</protein>
<proteinExistence type="predicted"/>
<evidence type="ECO:0000313" key="3">
    <source>
        <dbReference type="Proteomes" id="UP001161669"/>
    </source>
</evidence>
<dbReference type="Gene3D" id="3.40.50.300">
    <property type="entry name" value="P-loop containing nucleotide triphosphate hydrolases"/>
    <property type="match status" value="1"/>
</dbReference>
<feature type="domain" description="NadR/Ttd14 AAA" evidence="1">
    <location>
        <begin position="6"/>
        <end position="157"/>
    </location>
</feature>
<dbReference type="InterPro" id="IPR038727">
    <property type="entry name" value="NadR/Ttd14_AAA_dom"/>
</dbReference>
<dbReference type="SUPFAM" id="SSF52540">
    <property type="entry name" value="P-loop containing nucleoside triphosphate hydrolases"/>
    <property type="match status" value="1"/>
</dbReference>
<dbReference type="KEGG" id="vg:80540761"/>
<sequence>METYTINLVGPPGTGKTTVAARLFSELKILGHTAEWVPEYAKQLARDGKRGIDKLNNQYAISMRQAEMLDAVQGKVRFVVTDGALLNGVYYNARNPDNVSDVKKTHAAIARRYNRHRNVNIFLGRGSYAYETEGRTQSEADAKAMDADFLRCMGETGAGIIMFTSDMEHIPSMIAAIMRQVSAGDANNEMFEDACDFYLKPSLHED</sequence>
<dbReference type="EMBL" id="AP018495">
    <property type="protein sequence ID" value="BBI30409.1"/>
    <property type="molecule type" value="Genomic_DNA"/>
</dbReference>
<dbReference type="Pfam" id="PF13521">
    <property type="entry name" value="AAA_28"/>
    <property type="match status" value="1"/>
</dbReference>
<organism evidence="2 3">
    <name type="scientific">Acanthamoeba castellanii medusavirus J1</name>
    <dbReference type="NCBI Taxonomy" id="3114988"/>
    <lineage>
        <taxon>Viruses</taxon>
        <taxon>Varidnaviria</taxon>
        <taxon>Bamfordvirae</taxon>
        <taxon>Nucleocytoviricota</taxon>
        <taxon>Megaviricetes</taxon>
        <taxon>Mamonoviridae</taxon>
        <taxon>Medusavirus</taxon>
        <taxon>Medusavirus medusae</taxon>
    </lineage>
</organism>